<dbReference type="InterPro" id="IPR000527">
    <property type="entry name" value="Flag_Lring"/>
</dbReference>
<protein>
    <recommendedName>
        <fullName evidence="11">Flagellar L-ring protein</fullName>
    </recommendedName>
    <alternativeName>
        <fullName evidence="11">Basal body L-ring protein</fullName>
    </alternativeName>
</protein>
<keyword evidence="5 11" id="KW-0732">Signal</keyword>
<feature type="chain" id="PRO_5037290596" description="Flagellar L-ring protein" evidence="12">
    <location>
        <begin position="23"/>
        <end position="226"/>
    </location>
</feature>
<feature type="signal peptide" evidence="12">
    <location>
        <begin position="1"/>
        <end position="22"/>
    </location>
</feature>
<keyword evidence="13" id="KW-0969">Cilium</keyword>
<evidence type="ECO:0000256" key="7">
    <source>
        <dbReference type="ARBA" id="ARBA00023139"/>
    </source>
</evidence>
<dbReference type="PANTHER" id="PTHR34933:SF1">
    <property type="entry name" value="FLAGELLAR L-RING PROTEIN"/>
    <property type="match status" value="1"/>
</dbReference>
<keyword evidence="13" id="KW-0966">Cell projection</keyword>
<dbReference type="PROSITE" id="PS51257">
    <property type="entry name" value="PROKAR_LIPOPROTEIN"/>
    <property type="match status" value="1"/>
</dbReference>
<evidence type="ECO:0000256" key="3">
    <source>
        <dbReference type="ARBA" id="ARBA00006929"/>
    </source>
</evidence>
<reference evidence="13" key="1">
    <citation type="submission" date="2021-03" db="EMBL/GenBank/DDBJ databases">
        <title>novel species isolated from a fishpond in China.</title>
        <authorList>
            <person name="Lu H."/>
            <person name="Cai Z."/>
        </authorList>
    </citation>
    <scope>NUCLEOTIDE SEQUENCE</scope>
    <source>
        <strain evidence="13">JCM 30855</strain>
    </source>
</reference>
<evidence type="ECO:0000256" key="12">
    <source>
        <dbReference type="SAM" id="SignalP"/>
    </source>
</evidence>
<dbReference type="NCBIfam" id="NF009338">
    <property type="entry name" value="PRK12698.1"/>
    <property type="match status" value="1"/>
</dbReference>
<keyword evidence="13" id="KW-0282">Flagellum</keyword>
<comment type="subunit">
    <text evidence="4 11">The basal body constitutes a major portion of the flagellar organelle and consists of four rings (L,P,S, and M) mounted on a central rod.</text>
</comment>
<keyword evidence="6 11" id="KW-0472">Membrane</keyword>
<keyword evidence="9 11" id="KW-0998">Cell outer membrane</keyword>
<dbReference type="EMBL" id="JAFKCV010000008">
    <property type="protein sequence ID" value="MBN7826370.1"/>
    <property type="molecule type" value="Genomic_DNA"/>
</dbReference>
<evidence type="ECO:0000256" key="6">
    <source>
        <dbReference type="ARBA" id="ARBA00023136"/>
    </source>
</evidence>
<dbReference type="GO" id="GO:0009427">
    <property type="term" value="C:bacterial-type flagellum basal body, distal rod, L ring"/>
    <property type="evidence" value="ECO:0007669"/>
    <property type="project" value="InterPro"/>
</dbReference>
<gene>
    <name evidence="11 13" type="primary">flgH</name>
    <name evidence="13" type="ORF">J0A66_14135</name>
</gene>
<comment type="subcellular location">
    <subcellularLocation>
        <location evidence="11">Cell outer membrane</location>
        <topology evidence="11">Lipid-anchor</topology>
    </subcellularLocation>
    <subcellularLocation>
        <location evidence="11">Bacterial flagellum basal body</location>
    </subcellularLocation>
    <subcellularLocation>
        <location evidence="2">Membrane</location>
        <topology evidence="2">Lipid-anchor</topology>
    </subcellularLocation>
</comment>
<keyword evidence="8 11" id="KW-0975">Bacterial flagellum</keyword>
<dbReference type="Pfam" id="PF02107">
    <property type="entry name" value="FlgH"/>
    <property type="match status" value="1"/>
</dbReference>
<dbReference type="PANTHER" id="PTHR34933">
    <property type="entry name" value="FLAGELLAR L-RING PROTEIN"/>
    <property type="match status" value="1"/>
</dbReference>
<sequence>MKVPFCLLFILALSGCMSTAHRGPAPNDPFFAPVMPDMPEQRVNDDGSIFQQEFASSLYSDVKARRVGDIITIVLRENTSASKSAGTNTSRETAVDLQPIAGLGGNAVNIGNESIQLGINSANEFDGNAAANQSNSLNGNISVTVTQVMPNQNLVVRGEKWLTLNNGDEYIRLTGIVRAADISPDNEVVSSKVANARIQYSGTGTFAKAQQQGWLTKFFSSEWWPF</sequence>
<dbReference type="GO" id="GO:0003774">
    <property type="term" value="F:cytoskeletal motor activity"/>
    <property type="evidence" value="ECO:0007669"/>
    <property type="project" value="InterPro"/>
</dbReference>
<evidence type="ECO:0000256" key="8">
    <source>
        <dbReference type="ARBA" id="ARBA00023143"/>
    </source>
</evidence>
<comment type="caution">
    <text evidence="13">The sequence shown here is derived from an EMBL/GenBank/DDBJ whole genome shotgun (WGS) entry which is preliminary data.</text>
</comment>
<evidence type="ECO:0000256" key="2">
    <source>
        <dbReference type="ARBA" id="ARBA00004635"/>
    </source>
</evidence>
<keyword evidence="7" id="KW-0564">Palmitate</keyword>
<organism evidence="13 14">
    <name type="scientific">Bowmanella dokdonensis</name>
    <dbReference type="NCBI Taxonomy" id="751969"/>
    <lineage>
        <taxon>Bacteria</taxon>
        <taxon>Pseudomonadati</taxon>
        <taxon>Pseudomonadota</taxon>
        <taxon>Gammaproteobacteria</taxon>
        <taxon>Alteromonadales</taxon>
        <taxon>Alteromonadaceae</taxon>
        <taxon>Bowmanella</taxon>
    </lineage>
</organism>
<evidence type="ECO:0000256" key="4">
    <source>
        <dbReference type="ARBA" id="ARBA00011439"/>
    </source>
</evidence>
<dbReference type="GO" id="GO:0071973">
    <property type="term" value="P:bacterial-type flagellum-dependent cell motility"/>
    <property type="evidence" value="ECO:0007669"/>
    <property type="project" value="InterPro"/>
</dbReference>
<evidence type="ECO:0000256" key="5">
    <source>
        <dbReference type="ARBA" id="ARBA00022729"/>
    </source>
</evidence>
<dbReference type="GO" id="GO:0009279">
    <property type="term" value="C:cell outer membrane"/>
    <property type="evidence" value="ECO:0007669"/>
    <property type="project" value="UniProtKB-SubCell"/>
</dbReference>
<accession>A0A939DPG8</accession>
<name>A0A939DPG8_9ALTE</name>
<comment type="similarity">
    <text evidence="3 11">Belongs to the FlgH family.</text>
</comment>
<evidence type="ECO:0000313" key="14">
    <source>
        <dbReference type="Proteomes" id="UP000664654"/>
    </source>
</evidence>
<proteinExistence type="inferred from homology"/>
<dbReference type="HAMAP" id="MF_00415">
    <property type="entry name" value="FlgH"/>
    <property type="match status" value="1"/>
</dbReference>
<dbReference type="Proteomes" id="UP000664654">
    <property type="component" value="Unassembled WGS sequence"/>
</dbReference>
<evidence type="ECO:0000256" key="1">
    <source>
        <dbReference type="ARBA" id="ARBA00002591"/>
    </source>
</evidence>
<keyword evidence="14" id="KW-1185">Reference proteome</keyword>
<evidence type="ECO:0000256" key="9">
    <source>
        <dbReference type="ARBA" id="ARBA00023237"/>
    </source>
</evidence>
<evidence type="ECO:0000256" key="10">
    <source>
        <dbReference type="ARBA" id="ARBA00023288"/>
    </source>
</evidence>
<comment type="function">
    <text evidence="1 11">Assembles around the rod to form the L-ring and probably protects the motor/basal body from shearing forces during rotation.</text>
</comment>
<dbReference type="AlphaFoldDB" id="A0A939DPG8"/>
<evidence type="ECO:0000256" key="11">
    <source>
        <dbReference type="HAMAP-Rule" id="MF_00415"/>
    </source>
</evidence>
<keyword evidence="10 11" id="KW-0449">Lipoprotein</keyword>
<dbReference type="NCBIfam" id="NF001304">
    <property type="entry name" value="PRK00249.1-4"/>
    <property type="match status" value="1"/>
</dbReference>
<dbReference type="PRINTS" id="PR01008">
    <property type="entry name" value="FLGLRINGFLGH"/>
</dbReference>
<evidence type="ECO:0000313" key="13">
    <source>
        <dbReference type="EMBL" id="MBN7826370.1"/>
    </source>
</evidence>